<evidence type="ECO:0000313" key="2">
    <source>
        <dbReference type="EMBL" id="KIC62785.1"/>
    </source>
</evidence>
<evidence type="ECO:0000313" key="3">
    <source>
        <dbReference type="Proteomes" id="UP000031167"/>
    </source>
</evidence>
<comment type="caution">
    <text evidence="2">The sequence shown here is derived from an EMBL/GenBank/DDBJ whole genome shotgun (WGS) entry which is preliminary data.</text>
</comment>
<reference evidence="2 3" key="1">
    <citation type="submission" date="2014-12" db="EMBL/GenBank/DDBJ databases">
        <title>Genome sequencing of Chryseobacterium taiwanense TPW19.</title>
        <authorList>
            <person name="Tan P.W."/>
            <person name="Chan K.-G."/>
        </authorList>
    </citation>
    <scope>NUCLEOTIDE SEQUENCE [LARGE SCALE GENOMIC DNA]</scope>
    <source>
        <strain evidence="2 3">TPW19</strain>
    </source>
</reference>
<dbReference type="EMBL" id="JWTA01000008">
    <property type="protein sequence ID" value="KIC62785.1"/>
    <property type="molecule type" value="Genomic_DNA"/>
</dbReference>
<dbReference type="STRING" id="363331.RM51_11435"/>
<organism evidence="2 3">
    <name type="scientific">Chryseobacterium taiwanense</name>
    <dbReference type="NCBI Taxonomy" id="363331"/>
    <lineage>
        <taxon>Bacteria</taxon>
        <taxon>Pseudomonadati</taxon>
        <taxon>Bacteroidota</taxon>
        <taxon>Flavobacteriia</taxon>
        <taxon>Flavobacteriales</taxon>
        <taxon>Weeksellaceae</taxon>
        <taxon>Chryseobacterium group</taxon>
        <taxon>Chryseobacterium</taxon>
    </lineage>
</organism>
<keyword evidence="3" id="KW-1185">Reference proteome</keyword>
<dbReference type="Proteomes" id="UP000031167">
    <property type="component" value="Unassembled WGS sequence"/>
</dbReference>
<protein>
    <recommendedName>
        <fullName evidence="4">Lipoprotein</fullName>
    </recommendedName>
</protein>
<name>A0A0B4DEH6_9FLAO</name>
<keyword evidence="1" id="KW-0732">Signal</keyword>
<proteinExistence type="predicted"/>
<feature type="signal peptide" evidence="1">
    <location>
        <begin position="1"/>
        <end position="27"/>
    </location>
</feature>
<gene>
    <name evidence="2" type="ORF">RM51_11435</name>
</gene>
<feature type="chain" id="PRO_5002086637" description="Lipoprotein" evidence="1">
    <location>
        <begin position="28"/>
        <end position="152"/>
    </location>
</feature>
<dbReference type="AlphaFoldDB" id="A0A0B4DEH6"/>
<sequence>MINMFSYKTIFSLLIIMLLFSSCTNSQKEKKQTENEIIMENKNTTNSVDILKNQMFAYQKEFHPSYSKEDVVTCGDILNLYLAEIEKSASKEEGMKIVKSTIEKLNILNEKCEGSLIETIEREQICEIVINASAKKGYNTMEEDITEAWREW</sequence>
<evidence type="ECO:0008006" key="4">
    <source>
        <dbReference type="Google" id="ProtNLM"/>
    </source>
</evidence>
<accession>A0A0B4DEH6</accession>
<evidence type="ECO:0000256" key="1">
    <source>
        <dbReference type="SAM" id="SignalP"/>
    </source>
</evidence>